<dbReference type="PANTHER" id="PTHR23131:SF4">
    <property type="entry name" value="METALLO-BETA-LACTAMASE SUPERFAMILY POTEIN"/>
    <property type="match status" value="1"/>
</dbReference>
<dbReference type="Gene3D" id="3.60.15.10">
    <property type="entry name" value="Ribonuclease Z/Hydroxyacylglutathione hydrolase-like"/>
    <property type="match status" value="1"/>
</dbReference>
<dbReference type="Proteomes" id="UP000252415">
    <property type="component" value="Unassembled WGS sequence"/>
</dbReference>
<evidence type="ECO:0000313" key="6">
    <source>
        <dbReference type="Proteomes" id="UP000252415"/>
    </source>
</evidence>
<dbReference type="Pfam" id="PF00753">
    <property type="entry name" value="Lactamase_B"/>
    <property type="match status" value="1"/>
</dbReference>
<accession>A0A368VQB2</accession>
<dbReference type="SMART" id="SM00849">
    <property type="entry name" value="Lactamase_B"/>
    <property type="match status" value="1"/>
</dbReference>
<dbReference type="PANTHER" id="PTHR23131">
    <property type="entry name" value="ENDORIBONUCLEASE LACTB2"/>
    <property type="match status" value="1"/>
</dbReference>
<comment type="catalytic activity">
    <reaction evidence="3">
        <text>3',5'-cyclic UMP + H2O = UMP + H(+)</text>
        <dbReference type="Rhea" id="RHEA:70575"/>
        <dbReference type="ChEBI" id="CHEBI:15377"/>
        <dbReference type="ChEBI" id="CHEBI:15378"/>
        <dbReference type="ChEBI" id="CHEBI:57865"/>
        <dbReference type="ChEBI" id="CHEBI:184387"/>
    </reaction>
    <physiologicalReaction direction="left-to-right" evidence="3">
        <dbReference type="Rhea" id="RHEA:70576"/>
    </physiologicalReaction>
</comment>
<dbReference type="InterPro" id="IPR036388">
    <property type="entry name" value="WH-like_DNA-bd_sf"/>
</dbReference>
<organism evidence="5 6">
    <name type="scientific">Paenibacillus prosopidis</name>
    <dbReference type="NCBI Taxonomy" id="630520"/>
    <lineage>
        <taxon>Bacteria</taxon>
        <taxon>Bacillati</taxon>
        <taxon>Bacillota</taxon>
        <taxon>Bacilli</taxon>
        <taxon>Bacillales</taxon>
        <taxon>Paenibacillaceae</taxon>
        <taxon>Paenibacillus</taxon>
    </lineage>
</organism>
<dbReference type="InterPro" id="IPR001279">
    <property type="entry name" value="Metallo-B-lactamas"/>
</dbReference>
<dbReference type="EMBL" id="QPJD01000015">
    <property type="protein sequence ID" value="RCW42657.1"/>
    <property type="molecule type" value="Genomic_DNA"/>
</dbReference>
<name>A0A368VQB2_9BACL</name>
<dbReference type="Gene3D" id="1.10.10.10">
    <property type="entry name" value="Winged helix-like DNA-binding domain superfamily/Winged helix DNA-binding domain"/>
    <property type="match status" value="1"/>
</dbReference>
<dbReference type="InterPro" id="IPR048933">
    <property type="entry name" value="B_lactamase-like_C"/>
</dbReference>
<dbReference type="AlphaFoldDB" id="A0A368VQB2"/>
<comment type="function">
    <text evidence="2">Counteracts the endogenous Pycsar antiviral defense system. Phosphodiesterase that enables metal-dependent hydrolysis of host cyclic nucleotide Pycsar defense signals such as cCMP and cUMP.</text>
</comment>
<evidence type="ECO:0000259" key="4">
    <source>
        <dbReference type="SMART" id="SM00849"/>
    </source>
</evidence>
<dbReference type="SUPFAM" id="SSF56281">
    <property type="entry name" value="Metallo-hydrolase/oxidoreductase"/>
    <property type="match status" value="1"/>
</dbReference>
<dbReference type="RefSeq" id="WP_245976528.1">
    <property type="nucleotide sequence ID" value="NZ_QPJD01000015.1"/>
</dbReference>
<dbReference type="CDD" id="cd07725">
    <property type="entry name" value="TTHA1429-like_MBL-fold"/>
    <property type="match status" value="1"/>
</dbReference>
<dbReference type="GO" id="GO:0016787">
    <property type="term" value="F:hydrolase activity"/>
    <property type="evidence" value="ECO:0007669"/>
    <property type="project" value="UniProtKB-KW"/>
</dbReference>
<sequence length="346" mass="38797">MMSGEQGEFSLSARTDEVAVDSVIWHGEWVQVKVPLPFSLKWVNSYLFPEEEGYTLIDPGLRTDEAIRVWDAVLHKLGLQWTDITRILLTHQHPDHYGLAGYVQQKSGAPVFISRLSHAYAVRLWGGSSDFSEQLQALYGKHGMPSELREAIGENLETFVAMVSPQPKVTYIEAGSSIAIGGMDWLLIDAPGHANGQLCFYEQERGWMLCGDQVLPHITPNVSVVPGEGGDPLEAFLTSLEELKAYEVKLAFPGHRDPFTDFTGRITELQQHHERRLERMVAMLAEEPRTAFGMCEVLFGSRLRENPHNLRFAMSETIAHLVYLERRGRIASAVVDGVHQYAATLL</sequence>
<reference evidence="5 6" key="1">
    <citation type="submission" date="2018-07" db="EMBL/GenBank/DDBJ databases">
        <title>Genomic Encyclopedia of Type Strains, Phase III (KMG-III): the genomes of soil and plant-associated and newly described type strains.</title>
        <authorList>
            <person name="Whitman W."/>
        </authorList>
    </citation>
    <scope>NUCLEOTIDE SEQUENCE [LARGE SCALE GENOMIC DNA]</scope>
    <source>
        <strain evidence="5 6">CECT 7506</strain>
    </source>
</reference>
<feature type="domain" description="Metallo-beta-lactamase" evidence="4">
    <location>
        <begin position="42"/>
        <end position="255"/>
    </location>
</feature>
<keyword evidence="6" id="KW-1185">Reference proteome</keyword>
<gene>
    <name evidence="5" type="ORF">DFP97_11590</name>
</gene>
<evidence type="ECO:0000256" key="1">
    <source>
        <dbReference type="ARBA" id="ARBA00034221"/>
    </source>
</evidence>
<dbReference type="InterPro" id="IPR050662">
    <property type="entry name" value="Sec-metab_biosynth-thioest"/>
</dbReference>
<comment type="caution">
    <text evidence="5">The sequence shown here is derived from an EMBL/GenBank/DDBJ whole genome shotgun (WGS) entry which is preliminary data.</text>
</comment>
<keyword evidence="5" id="KW-0378">Hydrolase</keyword>
<evidence type="ECO:0000256" key="3">
    <source>
        <dbReference type="ARBA" id="ARBA00048505"/>
    </source>
</evidence>
<dbReference type="Pfam" id="PF21221">
    <property type="entry name" value="B_lactamase-like_C"/>
    <property type="match status" value="1"/>
</dbReference>
<protein>
    <submittedName>
        <fullName evidence="5">Glyoxylase-like metal-dependent hydrolase (Beta-lactamase superfamily II)</fullName>
    </submittedName>
</protein>
<dbReference type="InterPro" id="IPR036866">
    <property type="entry name" value="RibonucZ/Hydroxyglut_hydro"/>
</dbReference>
<evidence type="ECO:0000256" key="2">
    <source>
        <dbReference type="ARBA" id="ARBA00034301"/>
    </source>
</evidence>
<proteinExistence type="predicted"/>
<comment type="catalytic activity">
    <reaction evidence="1">
        <text>3',5'-cyclic CMP + H2O = CMP + H(+)</text>
        <dbReference type="Rhea" id="RHEA:72675"/>
        <dbReference type="ChEBI" id="CHEBI:15377"/>
        <dbReference type="ChEBI" id="CHEBI:15378"/>
        <dbReference type="ChEBI" id="CHEBI:58003"/>
        <dbReference type="ChEBI" id="CHEBI:60377"/>
    </reaction>
    <physiologicalReaction direction="left-to-right" evidence="1">
        <dbReference type="Rhea" id="RHEA:72676"/>
    </physiologicalReaction>
</comment>
<evidence type="ECO:0000313" key="5">
    <source>
        <dbReference type="EMBL" id="RCW42657.1"/>
    </source>
</evidence>